<comment type="caution">
    <text evidence="2">The sequence shown here is derived from an EMBL/GenBank/DDBJ whole genome shotgun (WGS) entry which is preliminary data.</text>
</comment>
<dbReference type="SUPFAM" id="SSF53335">
    <property type="entry name" value="S-adenosyl-L-methionine-dependent methyltransferases"/>
    <property type="match status" value="1"/>
</dbReference>
<gene>
    <name evidence="2" type="ORF">BH747_12615</name>
</gene>
<dbReference type="AlphaFoldDB" id="A0A1V8Y6G7"/>
<dbReference type="RefSeq" id="WP_081184910.1">
    <property type="nucleotide sequence ID" value="NZ_MJEA01000019.1"/>
</dbReference>
<dbReference type="CDD" id="cd02440">
    <property type="entry name" value="AdoMet_MTases"/>
    <property type="match status" value="1"/>
</dbReference>
<keyword evidence="2" id="KW-0808">Transferase</keyword>
<dbReference type="Proteomes" id="UP000192477">
    <property type="component" value="Unassembled WGS sequence"/>
</dbReference>
<reference evidence="2 3" key="1">
    <citation type="journal article" date="2017" name="BMC Microbiol.">
        <title>Comparative genomics of Enterococcus spp. isolated from bovine feces.</title>
        <authorList>
            <person name="Beukers A.G."/>
            <person name="Zaheer R."/>
            <person name="Goji N."/>
            <person name="Amoako K.K."/>
            <person name="Chaves A.V."/>
            <person name="Ward M.P."/>
            <person name="McAllister T.A."/>
        </authorList>
    </citation>
    <scope>NUCLEOTIDE SEQUENCE [LARGE SCALE GENOMIC DNA]</scope>
    <source>
        <strain evidence="2 3">F1129D 143</strain>
    </source>
</reference>
<dbReference type="Pfam" id="PF13847">
    <property type="entry name" value="Methyltransf_31"/>
    <property type="match status" value="1"/>
</dbReference>
<organism evidence="2 3">
    <name type="scientific">Enterococcus villorum</name>
    <dbReference type="NCBI Taxonomy" id="112904"/>
    <lineage>
        <taxon>Bacteria</taxon>
        <taxon>Bacillati</taxon>
        <taxon>Bacillota</taxon>
        <taxon>Bacilli</taxon>
        <taxon>Lactobacillales</taxon>
        <taxon>Enterococcaceae</taxon>
        <taxon>Enterococcus</taxon>
    </lineage>
</organism>
<feature type="domain" description="Methyltransferase" evidence="1">
    <location>
        <begin position="42"/>
        <end position="143"/>
    </location>
</feature>
<name>A0A1V8Y6G7_9ENTE</name>
<proteinExistence type="predicted"/>
<keyword evidence="2" id="KW-0489">Methyltransferase</keyword>
<dbReference type="InterPro" id="IPR029063">
    <property type="entry name" value="SAM-dependent_MTases_sf"/>
</dbReference>
<dbReference type="GO" id="GO:0032259">
    <property type="term" value="P:methylation"/>
    <property type="evidence" value="ECO:0007669"/>
    <property type="project" value="UniProtKB-KW"/>
</dbReference>
<dbReference type="OrthoDB" id="2287745at2"/>
<accession>A0A1V8Y6G7</accession>
<dbReference type="InterPro" id="IPR025714">
    <property type="entry name" value="Methyltranfer_dom"/>
</dbReference>
<dbReference type="STRING" id="112904.BH747_12615"/>
<dbReference type="GO" id="GO:0008168">
    <property type="term" value="F:methyltransferase activity"/>
    <property type="evidence" value="ECO:0007669"/>
    <property type="project" value="UniProtKB-KW"/>
</dbReference>
<evidence type="ECO:0000313" key="2">
    <source>
        <dbReference type="EMBL" id="OQO68204.1"/>
    </source>
</evidence>
<dbReference type="Gene3D" id="3.40.50.150">
    <property type="entry name" value="Vaccinia Virus protein VP39"/>
    <property type="match status" value="1"/>
</dbReference>
<evidence type="ECO:0000259" key="1">
    <source>
        <dbReference type="Pfam" id="PF13847"/>
    </source>
</evidence>
<sequence length="244" mass="28737">MNEQEWDEFASDYYLNQIESQTKIVEDVIAYLKDNGVLPTHQVVDIAGGSGRYLSMAKEAGIFELVDFSAEMLKFAKIEANKLGMENVHFTKRLFKEFLKQPKVYDLVFTAANPALDNTEKLGQLLNKMKEACVIIRVVDSKDDLFFPLEERLGIFEEDPNTSPHLMDQFANYLKQKRYSYKIKEFTYDVKEEISRLLIENYYEEYKNDPRLITYLDQQFQKNEHTISTTRLTYRMLLIQNERS</sequence>
<dbReference type="EMBL" id="MJEA01000019">
    <property type="protein sequence ID" value="OQO68204.1"/>
    <property type="molecule type" value="Genomic_DNA"/>
</dbReference>
<evidence type="ECO:0000313" key="3">
    <source>
        <dbReference type="Proteomes" id="UP000192477"/>
    </source>
</evidence>
<protein>
    <submittedName>
        <fullName evidence="2">Methyltransferase</fullName>
    </submittedName>
</protein>